<evidence type="ECO:0000313" key="2">
    <source>
        <dbReference type="Proteomes" id="UP001199236"/>
    </source>
</evidence>
<evidence type="ECO:0000313" key="1">
    <source>
        <dbReference type="EMBL" id="MCC2213497.1"/>
    </source>
</evidence>
<accession>A0ABS8FJJ2</accession>
<comment type="caution">
    <text evidence="1">The sequence shown here is derived from an EMBL/GenBank/DDBJ whole genome shotgun (WGS) entry which is preliminary data.</text>
</comment>
<gene>
    <name evidence="1" type="ORF">LKD34_08335</name>
</gene>
<dbReference type="EMBL" id="JAJEQO010000010">
    <property type="protein sequence ID" value="MCC2213497.1"/>
    <property type="molecule type" value="Genomic_DNA"/>
</dbReference>
<dbReference type="Proteomes" id="UP001199236">
    <property type="component" value="Unassembled WGS sequence"/>
</dbReference>
<keyword evidence="2" id="KW-1185">Reference proteome</keyword>
<dbReference type="RefSeq" id="WP_197037279.1">
    <property type="nucleotide sequence ID" value="NZ_JAJEQO010000010.1"/>
</dbReference>
<sequence>MLYRTCKRMIERGNLEGMSTKLDVFYAASKLTDDEYKELTELLAEKEAQNAQNNS</sequence>
<reference evidence="1 2" key="1">
    <citation type="submission" date="2021-10" db="EMBL/GenBank/DDBJ databases">
        <title>Anaerobic single-cell dispensing facilitates the cultivation of human gut bacteria.</title>
        <authorList>
            <person name="Afrizal A."/>
        </authorList>
    </citation>
    <scope>NUCLEOTIDE SEQUENCE [LARGE SCALE GENOMIC DNA]</scope>
    <source>
        <strain evidence="1 2">CLA-AA-H223</strain>
    </source>
</reference>
<organism evidence="1 2">
    <name type="scientific">Faecalibacterium hominis</name>
    <name type="common">ex Afrizal et al. 2022</name>
    <dbReference type="NCBI Taxonomy" id="2881265"/>
    <lineage>
        <taxon>Bacteria</taxon>
        <taxon>Bacillati</taxon>
        <taxon>Bacillota</taxon>
        <taxon>Clostridia</taxon>
        <taxon>Eubacteriales</taxon>
        <taxon>Oscillospiraceae</taxon>
        <taxon>Faecalibacterium</taxon>
    </lineage>
</organism>
<name>A0ABS8FJJ2_9FIRM</name>
<protein>
    <recommendedName>
        <fullName evidence="3">XkdX family protein</fullName>
    </recommendedName>
</protein>
<proteinExistence type="predicted"/>
<evidence type="ECO:0008006" key="3">
    <source>
        <dbReference type="Google" id="ProtNLM"/>
    </source>
</evidence>